<sequence>MPAGGLSEATTPEDRAALIEAGRLLFARPCTFFFAAQRIDQLPPVAGPEVAFCGRSNVGKSSLVNALCGQKALARVSHTPGRTRQLNFFNLGDRLTLVDMPGYGYAQASKAVKADWQGLMFDFLRGRPTLRRVFLLLDARIETKEADRAAMKLLNDAAVAFQIVLTKADDAKPWWLRKRQEEAEALARGHTAGHPLVITTSSEAGLGIPELRAEIAALALPG</sequence>
<dbReference type="GO" id="GO:0046872">
    <property type="term" value="F:metal ion binding"/>
    <property type="evidence" value="ECO:0007669"/>
    <property type="project" value="UniProtKB-KW"/>
</dbReference>
<evidence type="ECO:0000256" key="6">
    <source>
        <dbReference type="ARBA" id="ARBA00022842"/>
    </source>
</evidence>
<evidence type="ECO:0000259" key="11">
    <source>
        <dbReference type="PROSITE" id="PS51706"/>
    </source>
</evidence>
<keyword evidence="13" id="KW-1185">Reference proteome</keyword>
<dbReference type="AlphaFoldDB" id="A0A4R4DG49"/>
<evidence type="ECO:0000256" key="2">
    <source>
        <dbReference type="ARBA" id="ARBA00009638"/>
    </source>
</evidence>
<keyword evidence="5 10" id="KW-0547">Nucleotide-binding</keyword>
<dbReference type="PROSITE" id="PS51706">
    <property type="entry name" value="G_ENGB"/>
    <property type="match status" value="1"/>
</dbReference>
<dbReference type="SUPFAM" id="SSF52540">
    <property type="entry name" value="P-loop containing nucleoside triphosphate hydrolases"/>
    <property type="match status" value="1"/>
</dbReference>
<keyword evidence="9 10" id="KW-0131">Cell cycle</keyword>
<dbReference type="CDD" id="cd01876">
    <property type="entry name" value="YihA_EngB"/>
    <property type="match status" value="1"/>
</dbReference>
<evidence type="ECO:0000313" key="12">
    <source>
        <dbReference type="EMBL" id="TCZ59944.1"/>
    </source>
</evidence>
<evidence type="ECO:0000256" key="8">
    <source>
        <dbReference type="ARBA" id="ARBA00023210"/>
    </source>
</evidence>
<proteinExistence type="inferred from homology"/>
<evidence type="ECO:0000256" key="7">
    <source>
        <dbReference type="ARBA" id="ARBA00023134"/>
    </source>
</evidence>
<dbReference type="InterPro" id="IPR019987">
    <property type="entry name" value="GTP-bd_ribosome_bio_YsxC"/>
</dbReference>
<dbReference type="Pfam" id="PF01926">
    <property type="entry name" value="MMR_HSR1"/>
    <property type="match status" value="1"/>
</dbReference>
<dbReference type="InterPro" id="IPR030393">
    <property type="entry name" value="G_ENGB_dom"/>
</dbReference>
<dbReference type="PANTHER" id="PTHR11649:SF13">
    <property type="entry name" value="ENGB-TYPE G DOMAIN-CONTAINING PROTEIN"/>
    <property type="match status" value="1"/>
</dbReference>
<dbReference type="PANTHER" id="PTHR11649">
    <property type="entry name" value="MSS1/TRME-RELATED GTP-BINDING PROTEIN"/>
    <property type="match status" value="1"/>
</dbReference>
<reference evidence="12 13" key="1">
    <citation type="submission" date="2019-03" db="EMBL/GenBank/DDBJ databases">
        <title>Paracraurococcus aquatilis NE82 genome sequence.</title>
        <authorList>
            <person name="Zhao Y."/>
            <person name="Du Z."/>
        </authorList>
    </citation>
    <scope>NUCLEOTIDE SEQUENCE [LARGE SCALE GENOMIC DNA]</scope>
    <source>
        <strain evidence="12 13">NE82</strain>
    </source>
</reference>
<feature type="domain" description="EngB-type G" evidence="11">
    <location>
        <begin position="46"/>
        <end position="221"/>
    </location>
</feature>
<name>A0A4R4DG49_9PROT</name>
<evidence type="ECO:0000313" key="13">
    <source>
        <dbReference type="Proteomes" id="UP000295023"/>
    </source>
</evidence>
<evidence type="ECO:0000256" key="1">
    <source>
        <dbReference type="ARBA" id="ARBA00001946"/>
    </source>
</evidence>
<organism evidence="12 13">
    <name type="scientific">Roseicella aquatilis</name>
    <dbReference type="NCBI Taxonomy" id="2527868"/>
    <lineage>
        <taxon>Bacteria</taxon>
        <taxon>Pseudomonadati</taxon>
        <taxon>Pseudomonadota</taxon>
        <taxon>Alphaproteobacteria</taxon>
        <taxon>Acetobacterales</taxon>
        <taxon>Roseomonadaceae</taxon>
        <taxon>Roseicella</taxon>
    </lineage>
</organism>
<keyword evidence="8 10" id="KW-0717">Septation</keyword>
<dbReference type="GO" id="GO:0000917">
    <property type="term" value="P:division septum assembly"/>
    <property type="evidence" value="ECO:0007669"/>
    <property type="project" value="UniProtKB-KW"/>
</dbReference>
<dbReference type="Gene3D" id="3.40.50.300">
    <property type="entry name" value="P-loop containing nucleotide triphosphate hydrolases"/>
    <property type="match status" value="1"/>
</dbReference>
<evidence type="ECO:0000256" key="3">
    <source>
        <dbReference type="ARBA" id="ARBA00022618"/>
    </source>
</evidence>
<comment type="caution">
    <text evidence="12">The sequence shown here is derived from an EMBL/GenBank/DDBJ whole genome shotgun (WGS) entry which is preliminary data.</text>
</comment>
<keyword evidence="6" id="KW-0460">Magnesium</keyword>
<evidence type="ECO:0000256" key="5">
    <source>
        <dbReference type="ARBA" id="ARBA00022741"/>
    </source>
</evidence>
<dbReference type="EMBL" id="SKBM01000013">
    <property type="protein sequence ID" value="TCZ59944.1"/>
    <property type="molecule type" value="Genomic_DNA"/>
</dbReference>
<keyword evidence="3 10" id="KW-0132">Cell division</keyword>
<comment type="cofactor">
    <cofactor evidence="1">
        <name>Mg(2+)</name>
        <dbReference type="ChEBI" id="CHEBI:18420"/>
    </cofactor>
</comment>
<keyword evidence="7 10" id="KW-0342">GTP-binding</keyword>
<keyword evidence="4" id="KW-0479">Metal-binding</keyword>
<evidence type="ECO:0000256" key="10">
    <source>
        <dbReference type="HAMAP-Rule" id="MF_00321"/>
    </source>
</evidence>
<comment type="function">
    <text evidence="10">Necessary for normal cell division and for the maintenance of normal septation.</text>
</comment>
<dbReference type="NCBIfam" id="TIGR03598">
    <property type="entry name" value="GTPase_YsxC"/>
    <property type="match status" value="1"/>
</dbReference>
<protein>
    <recommendedName>
        <fullName evidence="10">Probable GTP-binding protein EngB</fullName>
    </recommendedName>
</protein>
<dbReference type="GO" id="GO:0005829">
    <property type="term" value="C:cytosol"/>
    <property type="evidence" value="ECO:0007669"/>
    <property type="project" value="TreeGrafter"/>
</dbReference>
<comment type="similarity">
    <text evidence="2 10">Belongs to the TRAFAC class TrmE-Era-EngA-EngB-Septin-like GTPase superfamily. EngB GTPase family.</text>
</comment>
<gene>
    <name evidence="10" type="primary">engB</name>
    <name evidence="12" type="ORF">EXY23_14885</name>
</gene>
<evidence type="ECO:0000256" key="4">
    <source>
        <dbReference type="ARBA" id="ARBA00022723"/>
    </source>
</evidence>
<dbReference type="GO" id="GO:0005525">
    <property type="term" value="F:GTP binding"/>
    <property type="evidence" value="ECO:0007669"/>
    <property type="project" value="UniProtKB-UniRule"/>
</dbReference>
<dbReference type="OrthoDB" id="9804921at2"/>
<dbReference type="InterPro" id="IPR027417">
    <property type="entry name" value="P-loop_NTPase"/>
</dbReference>
<dbReference type="HAMAP" id="MF_00321">
    <property type="entry name" value="GTPase_EngB"/>
    <property type="match status" value="1"/>
</dbReference>
<dbReference type="Proteomes" id="UP000295023">
    <property type="component" value="Unassembled WGS sequence"/>
</dbReference>
<accession>A0A4R4DG49</accession>
<evidence type="ECO:0000256" key="9">
    <source>
        <dbReference type="ARBA" id="ARBA00023306"/>
    </source>
</evidence>
<dbReference type="InterPro" id="IPR006073">
    <property type="entry name" value="GTP-bd"/>
</dbReference>